<evidence type="ECO:0000313" key="2">
    <source>
        <dbReference type="EMBL" id="THJ32413.1"/>
    </source>
</evidence>
<dbReference type="EMBL" id="SSWX01000015">
    <property type="protein sequence ID" value="THJ32413.1"/>
    <property type="molecule type" value="Genomic_DNA"/>
</dbReference>
<comment type="caution">
    <text evidence="2">The sequence shown here is derived from an EMBL/GenBank/DDBJ whole genome shotgun (WGS) entry which is preliminary data.</text>
</comment>
<feature type="transmembrane region" description="Helical" evidence="1">
    <location>
        <begin position="5"/>
        <end position="27"/>
    </location>
</feature>
<keyword evidence="1" id="KW-0472">Membrane</keyword>
<dbReference type="InterPro" id="IPR055762">
    <property type="entry name" value="DUF7338"/>
</dbReference>
<feature type="transmembrane region" description="Helical" evidence="1">
    <location>
        <begin position="47"/>
        <end position="65"/>
    </location>
</feature>
<keyword evidence="1" id="KW-0812">Transmembrane</keyword>
<dbReference type="Proteomes" id="UP000306236">
    <property type="component" value="Unassembled WGS sequence"/>
</dbReference>
<proteinExistence type="predicted"/>
<dbReference type="AlphaFoldDB" id="A0A4S5BMW7"/>
<protein>
    <submittedName>
        <fullName evidence="2">Uncharacterized protein</fullName>
    </submittedName>
</protein>
<reference evidence="2 3" key="1">
    <citation type="submission" date="2019-04" db="EMBL/GenBank/DDBJ databases">
        <title>Lampropedia sp YIM MLB12 draf genome.</title>
        <authorList>
            <person name="Wang Y.-X."/>
        </authorList>
    </citation>
    <scope>NUCLEOTIDE SEQUENCE [LARGE SCALE GENOMIC DNA]</scope>
    <source>
        <strain evidence="2 3">YIM MLB12</strain>
    </source>
</reference>
<name>A0A4S5BMW7_9BURK</name>
<dbReference type="RefSeq" id="WP_136406910.1">
    <property type="nucleotide sequence ID" value="NZ_SSWX01000015.1"/>
</dbReference>
<sequence length="227" mass="26363">MKYILFFWCAWNVPAILLALFFCSIPWKERIAVTRSMLNAAVRGTLLLPIDFIAPAIVPIGLLFTKWEDEKLPKLFRLWDNDVSINGDLREPDGALSQVQSNKDDRIVYDAIVARNYWAKGQHPRSFWSRYVWLGWRNRASWLAMKLGKRFVEASFQQWGDPATGNGHPGRTINEHDGAYQLYIVRKFGPFQFRFNWGFKIWGGASLGRTYAPVVNTSFSLKRWKAR</sequence>
<accession>A0A4S5BMW7</accession>
<evidence type="ECO:0000313" key="3">
    <source>
        <dbReference type="Proteomes" id="UP000306236"/>
    </source>
</evidence>
<dbReference type="Pfam" id="PF24027">
    <property type="entry name" value="DUF7338"/>
    <property type="match status" value="1"/>
</dbReference>
<evidence type="ECO:0000256" key="1">
    <source>
        <dbReference type="SAM" id="Phobius"/>
    </source>
</evidence>
<keyword evidence="3" id="KW-1185">Reference proteome</keyword>
<organism evidence="2 3">
    <name type="scientific">Lampropedia aestuarii</name>
    <dbReference type="NCBI Taxonomy" id="2562762"/>
    <lineage>
        <taxon>Bacteria</taxon>
        <taxon>Pseudomonadati</taxon>
        <taxon>Pseudomonadota</taxon>
        <taxon>Betaproteobacteria</taxon>
        <taxon>Burkholderiales</taxon>
        <taxon>Comamonadaceae</taxon>
        <taxon>Lampropedia</taxon>
    </lineage>
</organism>
<gene>
    <name evidence="2" type="ORF">E8K88_11985</name>
</gene>
<dbReference type="OrthoDB" id="8908219at2"/>
<keyword evidence="1" id="KW-1133">Transmembrane helix</keyword>